<dbReference type="SUPFAM" id="SSF52540">
    <property type="entry name" value="P-loop containing nucleoside triphosphate hydrolases"/>
    <property type="match status" value="1"/>
</dbReference>
<feature type="binding site" evidence="8">
    <location>
        <begin position="93"/>
        <end position="97"/>
    </location>
    <ligand>
        <name>GTP</name>
        <dbReference type="ChEBI" id="CHEBI:37565"/>
    </ligand>
</feature>
<gene>
    <name evidence="8" type="primary">prfC</name>
    <name evidence="11" type="ORF">FIL88_04765</name>
</gene>
<dbReference type="PROSITE" id="PS51722">
    <property type="entry name" value="G_TR_2"/>
    <property type="match status" value="1"/>
</dbReference>
<dbReference type="InterPro" id="IPR005225">
    <property type="entry name" value="Small_GTP-bd"/>
</dbReference>
<dbReference type="NCBIfam" id="TIGR00503">
    <property type="entry name" value="prfC"/>
    <property type="match status" value="1"/>
</dbReference>
<dbReference type="SUPFAM" id="SSF54980">
    <property type="entry name" value="EF-G C-terminal domain-like"/>
    <property type="match status" value="1"/>
</dbReference>
<keyword evidence="3 8" id="KW-0963">Cytoplasm</keyword>
<dbReference type="Gene3D" id="2.40.30.10">
    <property type="entry name" value="Translation factors"/>
    <property type="match status" value="1"/>
</dbReference>
<dbReference type="GO" id="GO:0016150">
    <property type="term" value="F:translation release factor activity, codon nonspecific"/>
    <property type="evidence" value="ECO:0007669"/>
    <property type="project" value="TreeGrafter"/>
</dbReference>
<dbReference type="FunFam" id="2.40.30.10:FF:000040">
    <property type="entry name" value="Peptide chain release factor 3"/>
    <property type="match status" value="1"/>
</dbReference>
<evidence type="ECO:0000256" key="9">
    <source>
        <dbReference type="NCBIfam" id="TIGR00503"/>
    </source>
</evidence>
<dbReference type="InterPro" id="IPR000795">
    <property type="entry name" value="T_Tr_GTP-bd_dom"/>
</dbReference>
<comment type="subcellular location">
    <subcellularLocation>
        <location evidence="1 8">Cytoplasm</location>
    </subcellularLocation>
</comment>
<dbReference type="GO" id="GO:0006449">
    <property type="term" value="P:regulation of translational termination"/>
    <property type="evidence" value="ECO:0007669"/>
    <property type="project" value="UniProtKB-UniRule"/>
</dbReference>
<evidence type="ECO:0000256" key="1">
    <source>
        <dbReference type="ARBA" id="ARBA00004496"/>
    </source>
</evidence>
<dbReference type="Pfam" id="PF22042">
    <property type="entry name" value="EF-G_D2"/>
    <property type="match status" value="1"/>
</dbReference>
<dbReference type="Pfam" id="PF16658">
    <property type="entry name" value="RF3_C"/>
    <property type="match status" value="1"/>
</dbReference>
<evidence type="ECO:0000256" key="7">
    <source>
        <dbReference type="ARBA" id="ARBA00025017"/>
    </source>
</evidence>
<dbReference type="InterPro" id="IPR053905">
    <property type="entry name" value="EF-G-like_DII"/>
</dbReference>
<dbReference type="GO" id="GO:0005829">
    <property type="term" value="C:cytosol"/>
    <property type="evidence" value="ECO:0007669"/>
    <property type="project" value="TreeGrafter"/>
</dbReference>
<dbReference type="GO" id="GO:0005525">
    <property type="term" value="F:GTP binding"/>
    <property type="evidence" value="ECO:0007669"/>
    <property type="project" value="UniProtKB-UniRule"/>
</dbReference>
<proteinExistence type="inferred from homology"/>
<evidence type="ECO:0000256" key="3">
    <source>
        <dbReference type="ARBA" id="ARBA00022490"/>
    </source>
</evidence>
<evidence type="ECO:0000256" key="5">
    <source>
        <dbReference type="ARBA" id="ARBA00022917"/>
    </source>
</evidence>
<dbReference type="InterPro" id="IPR009000">
    <property type="entry name" value="Transl_B-barrel_sf"/>
</dbReference>
<reference evidence="11 12" key="1">
    <citation type="submission" date="2019-06" db="EMBL/GenBank/DDBJ databases">
        <title>A novel species of marine bacteria.</title>
        <authorList>
            <person name="Wang Y."/>
        </authorList>
    </citation>
    <scope>NUCLEOTIDE SEQUENCE [LARGE SCALE GENOMIC DNA]</scope>
    <source>
        <strain evidence="11 12">MA1-10</strain>
    </source>
</reference>
<dbReference type="OrthoDB" id="9802948at2"/>
<dbReference type="FunFam" id="3.30.70.3280:FF:000001">
    <property type="entry name" value="Peptide chain release factor 3"/>
    <property type="match status" value="1"/>
</dbReference>
<dbReference type="PRINTS" id="PR00315">
    <property type="entry name" value="ELONGATNFCT"/>
</dbReference>
<name>A0A545SVA7_9RHOB</name>
<dbReference type="InterPro" id="IPR035647">
    <property type="entry name" value="EFG_III/V"/>
</dbReference>
<dbReference type="CDD" id="cd04169">
    <property type="entry name" value="RF3"/>
    <property type="match status" value="1"/>
</dbReference>
<protein>
    <recommendedName>
        <fullName evidence="8 9">Peptide chain release factor 3</fullName>
        <shortName evidence="8">RF-3</shortName>
    </recommendedName>
</protein>
<comment type="function">
    <text evidence="7 8">Increases the formation of ribosomal termination complexes and stimulates activities of RF-1 and RF-2. It binds guanine nucleotides and has strong preference for UGA stop codons. It may interact directly with the ribosome. The stimulation of RF-1 and RF-2 is significantly reduced by GTP and GDP, but not by GMP.</text>
</comment>
<dbReference type="Gene3D" id="3.40.50.300">
    <property type="entry name" value="P-loop containing nucleotide triphosphate hydrolases"/>
    <property type="match status" value="1"/>
</dbReference>
<dbReference type="AlphaFoldDB" id="A0A545SVA7"/>
<dbReference type="NCBIfam" id="NF001964">
    <property type="entry name" value="PRK00741.1"/>
    <property type="match status" value="1"/>
</dbReference>
<dbReference type="GO" id="GO:0016149">
    <property type="term" value="F:translation release factor activity, codon specific"/>
    <property type="evidence" value="ECO:0007669"/>
    <property type="project" value="UniProtKB-UniRule"/>
</dbReference>
<sequence>MLDTNTNRPELPPEIARRRTFAIISHPDAGKTTLTEKFLLYGGAIQMAGQVRAKGEARRTRSDFMKMEQDRGISVSASAMSFDFGKYRFNLVDTPGHSDFSEDTYRTLTAVDAAVMVIDGAKGVESQTQKLFEVCRLRDLPILTFCNKMDRESRDTFDIIDEIQENLAIDVSPASWPIGMGRDFMGTYDLLNDRLELMDRADRNVVAETIEINGLDDPKLAEHVPEHLLEKFLEEVEMAKELLPTLDPQSVLEGHMTPIWFGSAINSFGVQELMQGIANYGPEPQPQQADPRAIAPEEKKVAGFVFKVQANMDPKHRDRVAFMRLASGHFKRGMKLTHVRSKKPMAVSNPVLFLASDRELAEEAWAGDIIGIPNHGQLRIGDTLTEGEMIRATGIPSFAPELLQTVRAGDPMKAKHLEKALMQFAEEGAAKVFKPNIGSGFIVGVVGALQFEVLASRIELEYGLPVRFEQSQFTSARWIIGDKDEVEKLVNANKQHIAHDNDGDPVFLTRLQWDIDRVERDYPDLKLSATKEMMV</sequence>
<feature type="binding site" evidence="8">
    <location>
        <begin position="25"/>
        <end position="32"/>
    </location>
    <ligand>
        <name>GTP</name>
        <dbReference type="ChEBI" id="CHEBI:37565"/>
    </ligand>
</feature>
<dbReference type="FunFam" id="3.40.50.300:FF:000902">
    <property type="entry name" value="Peptide chain release factor 3"/>
    <property type="match status" value="1"/>
</dbReference>
<dbReference type="Pfam" id="PF00009">
    <property type="entry name" value="GTP_EFTU"/>
    <property type="match status" value="1"/>
</dbReference>
<dbReference type="SUPFAM" id="SSF50447">
    <property type="entry name" value="Translation proteins"/>
    <property type="match status" value="1"/>
</dbReference>
<comment type="caution">
    <text evidence="11">The sequence shown here is derived from an EMBL/GenBank/DDBJ whole genome shotgun (WGS) entry which is preliminary data.</text>
</comment>
<dbReference type="RefSeq" id="WP_142852648.1">
    <property type="nucleotide sequence ID" value="NZ_FXWW01000001.1"/>
</dbReference>
<dbReference type="Gene3D" id="3.30.70.3280">
    <property type="entry name" value="Peptide chain release factor 3, domain III"/>
    <property type="match status" value="1"/>
</dbReference>
<evidence type="ECO:0000256" key="6">
    <source>
        <dbReference type="ARBA" id="ARBA00023134"/>
    </source>
</evidence>
<organism evidence="11 12">
    <name type="scientific">Aliiroseovarius halocynthiae</name>
    <dbReference type="NCBI Taxonomy" id="985055"/>
    <lineage>
        <taxon>Bacteria</taxon>
        <taxon>Pseudomonadati</taxon>
        <taxon>Pseudomonadota</taxon>
        <taxon>Alphaproteobacteria</taxon>
        <taxon>Rhodobacterales</taxon>
        <taxon>Paracoccaceae</taxon>
        <taxon>Aliiroseovarius</taxon>
    </lineage>
</organism>
<dbReference type="GO" id="GO:0003924">
    <property type="term" value="F:GTPase activity"/>
    <property type="evidence" value="ECO:0007669"/>
    <property type="project" value="InterPro"/>
</dbReference>
<dbReference type="EMBL" id="VICH01000004">
    <property type="protein sequence ID" value="TQV68893.1"/>
    <property type="molecule type" value="Genomic_DNA"/>
</dbReference>
<comment type="similarity">
    <text evidence="2 8">Belongs to the TRAFAC class translation factor GTPase superfamily. Classic translation factor GTPase family. PrfC subfamily.</text>
</comment>
<dbReference type="CDD" id="cd16259">
    <property type="entry name" value="RF3_III"/>
    <property type="match status" value="1"/>
</dbReference>
<dbReference type="InterPro" id="IPR041732">
    <property type="entry name" value="RF3_GTP-bd"/>
</dbReference>
<keyword evidence="12" id="KW-1185">Reference proteome</keyword>
<keyword evidence="5 8" id="KW-0648">Protein biosynthesis</keyword>
<dbReference type="InterPro" id="IPR032090">
    <property type="entry name" value="RF3_C"/>
</dbReference>
<keyword evidence="4 8" id="KW-0547">Nucleotide-binding</keyword>
<evidence type="ECO:0000256" key="4">
    <source>
        <dbReference type="ARBA" id="ARBA00022741"/>
    </source>
</evidence>
<keyword evidence="6 8" id="KW-0342">GTP-binding</keyword>
<dbReference type="InterPro" id="IPR027417">
    <property type="entry name" value="P-loop_NTPase"/>
</dbReference>
<dbReference type="InterPro" id="IPR004548">
    <property type="entry name" value="PrfC"/>
</dbReference>
<feature type="binding site" evidence="8">
    <location>
        <begin position="147"/>
        <end position="150"/>
    </location>
    <ligand>
        <name>GTP</name>
        <dbReference type="ChEBI" id="CHEBI:37565"/>
    </ligand>
</feature>
<dbReference type="PROSITE" id="PS00301">
    <property type="entry name" value="G_TR_1"/>
    <property type="match status" value="1"/>
</dbReference>
<dbReference type="PANTHER" id="PTHR43556:SF2">
    <property type="entry name" value="PEPTIDE CHAIN RELEASE FACTOR RF3"/>
    <property type="match status" value="1"/>
</dbReference>
<accession>A0A545SVA7</accession>
<feature type="domain" description="Tr-type G" evidence="10">
    <location>
        <begin position="16"/>
        <end position="285"/>
    </location>
</feature>
<dbReference type="HAMAP" id="MF_00072">
    <property type="entry name" value="Rel_fac_3"/>
    <property type="match status" value="1"/>
</dbReference>
<evidence type="ECO:0000259" key="10">
    <source>
        <dbReference type="PROSITE" id="PS51722"/>
    </source>
</evidence>
<evidence type="ECO:0000313" key="11">
    <source>
        <dbReference type="EMBL" id="TQV68893.1"/>
    </source>
</evidence>
<evidence type="ECO:0000256" key="8">
    <source>
        <dbReference type="HAMAP-Rule" id="MF_00072"/>
    </source>
</evidence>
<dbReference type="Proteomes" id="UP000315816">
    <property type="component" value="Unassembled WGS sequence"/>
</dbReference>
<evidence type="ECO:0000313" key="12">
    <source>
        <dbReference type="Proteomes" id="UP000315816"/>
    </source>
</evidence>
<dbReference type="NCBIfam" id="TIGR00231">
    <property type="entry name" value="small_GTP"/>
    <property type="match status" value="1"/>
</dbReference>
<evidence type="ECO:0000256" key="2">
    <source>
        <dbReference type="ARBA" id="ARBA00009978"/>
    </source>
</evidence>
<dbReference type="InterPro" id="IPR031157">
    <property type="entry name" value="G_TR_CS"/>
</dbReference>
<dbReference type="PANTHER" id="PTHR43556">
    <property type="entry name" value="PEPTIDE CHAIN RELEASE FACTOR RF3"/>
    <property type="match status" value="1"/>
</dbReference>
<dbReference type="InterPro" id="IPR038467">
    <property type="entry name" value="RF3_dom_3_sf"/>
</dbReference>
<dbReference type="GO" id="GO:0097216">
    <property type="term" value="F:guanosine tetraphosphate binding"/>
    <property type="evidence" value="ECO:0007669"/>
    <property type="project" value="UniProtKB-ARBA"/>
</dbReference>